<dbReference type="EMBL" id="KV454308">
    <property type="protein sequence ID" value="ODQ68899.1"/>
    <property type="molecule type" value="Genomic_DNA"/>
</dbReference>
<accession>A0A1E3PTZ2</accession>
<dbReference type="Proteomes" id="UP000094385">
    <property type="component" value="Unassembled WGS sequence"/>
</dbReference>
<keyword evidence="2" id="KW-1185">Reference proteome</keyword>
<gene>
    <name evidence="1" type="ORF">LIPSTDRAFT_76665</name>
</gene>
<proteinExistence type="predicted"/>
<evidence type="ECO:0000313" key="1">
    <source>
        <dbReference type="EMBL" id="ODQ68899.1"/>
    </source>
</evidence>
<sequence length="163" mass="18420">MNYLYTIPKCGPCARSTLIPKAISQAYAPIQERFTECDSRQFVDVQLATEQKPIVFLQTELVNKGCRNRDTPCMGNTLKLHVAAVTDLWKQQVDIPINPHSKPRSANVQVILNAYTMNIYERNQESKADLGDNIHTLLSAIPSHVIQHQLHLPMCVSSQFCRS</sequence>
<reference evidence="1 2" key="1">
    <citation type="journal article" date="2016" name="Proc. Natl. Acad. Sci. U.S.A.">
        <title>Comparative genomics of biotechnologically important yeasts.</title>
        <authorList>
            <person name="Riley R."/>
            <person name="Haridas S."/>
            <person name="Wolfe K.H."/>
            <person name="Lopes M.R."/>
            <person name="Hittinger C.T."/>
            <person name="Goeker M."/>
            <person name="Salamov A.A."/>
            <person name="Wisecaver J.H."/>
            <person name="Long T.M."/>
            <person name="Calvey C.H."/>
            <person name="Aerts A.L."/>
            <person name="Barry K.W."/>
            <person name="Choi C."/>
            <person name="Clum A."/>
            <person name="Coughlan A.Y."/>
            <person name="Deshpande S."/>
            <person name="Douglass A.P."/>
            <person name="Hanson S.J."/>
            <person name="Klenk H.-P."/>
            <person name="LaButti K.M."/>
            <person name="Lapidus A."/>
            <person name="Lindquist E.A."/>
            <person name="Lipzen A.M."/>
            <person name="Meier-Kolthoff J.P."/>
            <person name="Ohm R.A."/>
            <person name="Otillar R.P."/>
            <person name="Pangilinan J.L."/>
            <person name="Peng Y."/>
            <person name="Rokas A."/>
            <person name="Rosa C.A."/>
            <person name="Scheuner C."/>
            <person name="Sibirny A.A."/>
            <person name="Slot J.C."/>
            <person name="Stielow J.B."/>
            <person name="Sun H."/>
            <person name="Kurtzman C.P."/>
            <person name="Blackwell M."/>
            <person name="Grigoriev I.V."/>
            <person name="Jeffries T.W."/>
        </authorList>
    </citation>
    <scope>NUCLEOTIDE SEQUENCE [LARGE SCALE GENOMIC DNA]</scope>
    <source>
        <strain evidence="1 2">NRRL Y-11557</strain>
    </source>
</reference>
<dbReference type="STRING" id="675824.A0A1E3PTZ2"/>
<evidence type="ECO:0000313" key="2">
    <source>
        <dbReference type="Proteomes" id="UP000094385"/>
    </source>
</evidence>
<name>A0A1E3PTZ2_LIPST</name>
<dbReference type="AlphaFoldDB" id="A0A1E3PTZ2"/>
<protein>
    <submittedName>
        <fullName evidence="1">Uncharacterized protein</fullName>
    </submittedName>
</protein>
<organism evidence="1 2">
    <name type="scientific">Lipomyces starkeyi NRRL Y-11557</name>
    <dbReference type="NCBI Taxonomy" id="675824"/>
    <lineage>
        <taxon>Eukaryota</taxon>
        <taxon>Fungi</taxon>
        <taxon>Dikarya</taxon>
        <taxon>Ascomycota</taxon>
        <taxon>Saccharomycotina</taxon>
        <taxon>Lipomycetes</taxon>
        <taxon>Lipomycetales</taxon>
        <taxon>Lipomycetaceae</taxon>
        <taxon>Lipomyces</taxon>
    </lineage>
</organism>